<sequence>MMGIDVVSKDKVAQVLPASLFSLQDDQHVNEEPNEGVVVIDNFADVVDHGDMDSIVLPLSVVMVSDQGSCSIGKLIRNIETIRKKFNESRARVHEVSYFPGSWQSHLGGSVLEQNQAKVPGVSVSSDPVGFEPDTPSPS</sequence>
<comment type="caution">
    <text evidence="1">The sequence shown here is derived from an EMBL/GenBank/DDBJ whole genome shotgun (WGS) entry which is preliminary data.</text>
</comment>
<proteinExistence type="predicted"/>
<accession>A0AAD3TA88</accession>
<evidence type="ECO:0000313" key="2">
    <source>
        <dbReference type="Proteomes" id="UP001279734"/>
    </source>
</evidence>
<dbReference type="EMBL" id="BSYO01000028">
    <property type="protein sequence ID" value="GMH24857.1"/>
    <property type="molecule type" value="Genomic_DNA"/>
</dbReference>
<evidence type="ECO:0000313" key="1">
    <source>
        <dbReference type="EMBL" id="GMH24857.1"/>
    </source>
</evidence>
<dbReference type="AlphaFoldDB" id="A0AAD3TA88"/>
<protein>
    <submittedName>
        <fullName evidence="1">Uncharacterized protein</fullName>
    </submittedName>
</protein>
<dbReference type="Proteomes" id="UP001279734">
    <property type="component" value="Unassembled WGS sequence"/>
</dbReference>
<name>A0AAD3TA88_NEPGR</name>
<gene>
    <name evidence="1" type="ORF">Nepgr_026700</name>
</gene>
<reference evidence="1" key="1">
    <citation type="submission" date="2023-05" db="EMBL/GenBank/DDBJ databases">
        <title>Nepenthes gracilis genome sequencing.</title>
        <authorList>
            <person name="Fukushima K."/>
        </authorList>
    </citation>
    <scope>NUCLEOTIDE SEQUENCE</scope>
    <source>
        <strain evidence="1">SING2019-196</strain>
    </source>
</reference>
<keyword evidence="2" id="KW-1185">Reference proteome</keyword>
<organism evidence="1 2">
    <name type="scientific">Nepenthes gracilis</name>
    <name type="common">Slender pitcher plant</name>
    <dbReference type="NCBI Taxonomy" id="150966"/>
    <lineage>
        <taxon>Eukaryota</taxon>
        <taxon>Viridiplantae</taxon>
        <taxon>Streptophyta</taxon>
        <taxon>Embryophyta</taxon>
        <taxon>Tracheophyta</taxon>
        <taxon>Spermatophyta</taxon>
        <taxon>Magnoliopsida</taxon>
        <taxon>eudicotyledons</taxon>
        <taxon>Gunneridae</taxon>
        <taxon>Pentapetalae</taxon>
        <taxon>Caryophyllales</taxon>
        <taxon>Nepenthaceae</taxon>
        <taxon>Nepenthes</taxon>
    </lineage>
</organism>